<reference evidence="2 3" key="1">
    <citation type="submission" date="2020-07" db="EMBL/GenBank/DDBJ databases">
        <title>Metarhizium humberi genome.</title>
        <authorList>
            <person name="Lysoe E."/>
        </authorList>
    </citation>
    <scope>NUCLEOTIDE SEQUENCE [LARGE SCALE GENOMIC DNA]</scope>
    <source>
        <strain evidence="2 3">ESALQ1638</strain>
    </source>
</reference>
<comment type="caution">
    <text evidence="2">The sequence shown here is derived from an EMBL/GenBank/DDBJ whole genome shotgun (WGS) entry which is preliminary data.</text>
</comment>
<name>A0A9P8MLS8_9HYPO</name>
<organism evidence="2 3">
    <name type="scientific">Metarhizium humberi</name>
    <dbReference type="NCBI Taxonomy" id="2596975"/>
    <lineage>
        <taxon>Eukaryota</taxon>
        <taxon>Fungi</taxon>
        <taxon>Dikarya</taxon>
        <taxon>Ascomycota</taxon>
        <taxon>Pezizomycotina</taxon>
        <taxon>Sordariomycetes</taxon>
        <taxon>Hypocreomycetidae</taxon>
        <taxon>Hypocreales</taxon>
        <taxon>Clavicipitaceae</taxon>
        <taxon>Metarhizium</taxon>
    </lineage>
</organism>
<gene>
    <name evidence="2" type="ORF">MHUMG1_01789</name>
</gene>
<feature type="compositionally biased region" description="Polar residues" evidence="1">
    <location>
        <begin position="58"/>
        <end position="67"/>
    </location>
</feature>
<evidence type="ECO:0000313" key="2">
    <source>
        <dbReference type="EMBL" id="KAH0600790.1"/>
    </source>
</evidence>
<dbReference type="Proteomes" id="UP000764110">
    <property type="component" value="Unassembled WGS sequence"/>
</dbReference>
<dbReference type="EMBL" id="JACEFI010000002">
    <property type="protein sequence ID" value="KAH0600790.1"/>
    <property type="molecule type" value="Genomic_DNA"/>
</dbReference>
<evidence type="ECO:0000256" key="1">
    <source>
        <dbReference type="SAM" id="MobiDB-lite"/>
    </source>
</evidence>
<feature type="compositionally biased region" description="Pro residues" evidence="1">
    <location>
        <begin position="40"/>
        <end position="53"/>
    </location>
</feature>
<protein>
    <submittedName>
        <fullName evidence="2">Uncharacterized protein</fullName>
    </submittedName>
</protein>
<accession>A0A9P8MLS8</accession>
<feature type="region of interest" description="Disordered" evidence="1">
    <location>
        <begin position="200"/>
        <end position="223"/>
    </location>
</feature>
<feature type="compositionally biased region" description="Polar residues" evidence="1">
    <location>
        <begin position="204"/>
        <end position="213"/>
    </location>
</feature>
<keyword evidence="3" id="KW-1185">Reference proteome</keyword>
<proteinExistence type="predicted"/>
<dbReference type="AlphaFoldDB" id="A0A9P8MLS8"/>
<sequence>MYNGINPTKSTDKNRTSLGEGTGLILIGLDQRPAGHPRFPQSPGPPPSGPLPDRPTARSKTTPGLGRTLQTQTIQEDSQGLVREALVREVLDTAFDQVGEDLIVRRNLSKSGGKRGIDKNTGRPYKTAVKALEEALERYHLSKEEKNAVFKHLEWPFFCKKCKEDKPACEFDSDSRRFWAIEDEEWVFLHGEKCTPCEKEELSSLGNQHQRSYSVPGGGRGRA</sequence>
<evidence type="ECO:0000313" key="3">
    <source>
        <dbReference type="Proteomes" id="UP000764110"/>
    </source>
</evidence>
<feature type="region of interest" description="Disordered" evidence="1">
    <location>
        <begin position="1"/>
        <end position="67"/>
    </location>
</feature>